<evidence type="ECO:0000313" key="3">
    <source>
        <dbReference type="EMBL" id="KAE9444824.1"/>
    </source>
</evidence>
<dbReference type="InterPro" id="IPR002110">
    <property type="entry name" value="Ankyrin_rpt"/>
</dbReference>
<dbReference type="PANTHER" id="PTHR24177">
    <property type="entry name" value="CASKIN"/>
    <property type="match status" value="1"/>
</dbReference>
<dbReference type="PROSITE" id="PS50088">
    <property type="entry name" value="ANK_REPEAT"/>
    <property type="match status" value="1"/>
</dbReference>
<reference evidence="3" key="1">
    <citation type="journal article" date="2019" name="Genome Biol. Evol.">
        <title>The Rhododendron genome and chromosomal organization provide insight into shared whole-genome duplications across the heath family (Ericaceae).</title>
        <authorList>
            <person name="Soza V.L."/>
            <person name="Lindsley D."/>
            <person name="Waalkes A."/>
            <person name="Ramage E."/>
            <person name="Patwardhan R.P."/>
            <person name="Burton J.N."/>
            <person name="Adey A."/>
            <person name="Kumar A."/>
            <person name="Qiu R."/>
            <person name="Shendure J."/>
            <person name="Hall B."/>
        </authorList>
    </citation>
    <scope>NUCLEOTIDE SEQUENCE</scope>
    <source>
        <strain evidence="3">RSF 1966-606</strain>
    </source>
</reference>
<dbReference type="InterPro" id="IPR036770">
    <property type="entry name" value="Ankyrin_rpt-contain_sf"/>
</dbReference>
<dbReference type="GO" id="GO:0016020">
    <property type="term" value="C:membrane"/>
    <property type="evidence" value="ECO:0007669"/>
    <property type="project" value="TreeGrafter"/>
</dbReference>
<feature type="compositionally biased region" description="Polar residues" evidence="2">
    <location>
        <begin position="415"/>
        <end position="426"/>
    </location>
</feature>
<dbReference type="EMBL" id="QEFC01005456">
    <property type="protein sequence ID" value="KAE9444824.1"/>
    <property type="molecule type" value="Genomic_DNA"/>
</dbReference>
<dbReference type="AlphaFoldDB" id="A0A6A4KKF1"/>
<feature type="non-terminal residue" evidence="3">
    <location>
        <position position="1"/>
    </location>
</feature>
<feature type="compositionally biased region" description="Basic and acidic residues" evidence="2">
    <location>
        <begin position="391"/>
        <end position="409"/>
    </location>
</feature>
<dbReference type="SUPFAM" id="SSF48403">
    <property type="entry name" value="Ankyrin repeat"/>
    <property type="match status" value="2"/>
</dbReference>
<dbReference type="Gene3D" id="1.25.40.20">
    <property type="entry name" value="Ankyrin repeat-containing domain"/>
    <property type="match status" value="1"/>
</dbReference>
<keyword evidence="1" id="KW-0040">ANK repeat</keyword>
<organism evidence="3">
    <name type="scientific">Rhododendron williamsianum</name>
    <dbReference type="NCBI Taxonomy" id="262921"/>
    <lineage>
        <taxon>Eukaryota</taxon>
        <taxon>Viridiplantae</taxon>
        <taxon>Streptophyta</taxon>
        <taxon>Embryophyta</taxon>
        <taxon>Tracheophyta</taxon>
        <taxon>Spermatophyta</taxon>
        <taxon>Magnoliopsida</taxon>
        <taxon>eudicotyledons</taxon>
        <taxon>Gunneridae</taxon>
        <taxon>Pentapetalae</taxon>
        <taxon>asterids</taxon>
        <taxon>Ericales</taxon>
        <taxon>Ericaceae</taxon>
        <taxon>Ericoideae</taxon>
        <taxon>Rhodoreae</taxon>
        <taxon>Rhododendron</taxon>
    </lineage>
</organism>
<dbReference type="OrthoDB" id="1925304at2759"/>
<sequence>MNHGGGSSRDRSSGQSIGDVDDPGALFLKDLAELYHFPNKPRPRVSSAYPYPKNVKVEELVPKNLQVNLSNYDEWKQQMLDKVIQSNGLIGFIDGTVKAPPETVVISNAQTDGGDTIYLKTENKEYVAWKRSDELVRKWILNRLSKNIKKNKKNKLEQFETAKELWEALHQLVEDLKLAEQKKRVKYDYLPLYKAAIEGNWADADKFLGKKPDAVRALITFDLETALIVAVKVVKRNAFVKKLVEMMSLEDLAIGDCNGRTALHRAAGAGNIEVAELLVKKNSGLLNLKTTENNMPLYYAAARGNKEMIRWLMDKMETEQLEDEPGPTDIALEVLEKNPTLASFIPENEDLKHPLSALAGNPSSFPSGNKYNFLQGFIYSSMEMELQTKKNDGMDQSKDIAEDDSRQQDIEASPTRDNSGAANNGSRDIEASPASDSSGAGNGPLVNPIQEKKALHDQALKLLRELCKKAIKSESDFANADRIFRVPLEQATSVGIREIVEEILEQYPYAVSFENQKKQSIFHQAIVFRREKVFNLIPQLQEYAGIVLSKLDTDKNNALHLAGDVADSQVYLSAGAAFQMQRELRWFKPIGDALRGH</sequence>
<feature type="region of interest" description="Disordered" evidence="2">
    <location>
        <begin position="391"/>
        <end position="447"/>
    </location>
</feature>
<gene>
    <name evidence="3" type="ORF">C3L33_23278</name>
</gene>
<evidence type="ECO:0000256" key="2">
    <source>
        <dbReference type="SAM" id="MobiDB-lite"/>
    </source>
</evidence>
<comment type="caution">
    <text evidence="3">The sequence shown here is derived from an EMBL/GenBank/DDBJ whole genome shotgun (WGS) entry which is preliminary data.</text>
</comment>
<protein>
    <submittedName>
        <fullName evidence="3">Uncharacterized protein</fullName>
    </submittedName>
</protein>
<dbReference type="Pfam" id="PF12796">
    <property type="entry name" value="Ank_2"/>
    <property type="match status" value="1"/>
</dbReference>
<feature type="repeat" description="ANK" evidence="1">
    <location>
        <begin position="258"/>
        <end position="283"/>
    </location>
</feature>
<proteinExistence type="predicted"/>
<dbReference type="PANTHER" id="PTHR24177:SF435">
    <property type="entry name" value="ANKYRIN REPEAT-CONTAINING PROTEIN NPR4-LIKE"/>
    <property type="match status" value="1"/>
</dbReference>
<dbReference type="PROSITE" id="PS50297">
    <property type="entry name" value="ANK_REP_REGION"/>
    <property type="match status" value="1"/>
</dbReference>
<name>A0A6A4KKF1_9ERIC</name>
<evidence type="ECO:0000256" key="1">
    <source>
        <dbReference type="PROSITE-ProRule" id="PRU00023"/>
    </source>
</evidence>
<dbReference type="SMART" id="SM00248">
    <property type="entry name" value="ANK"/>
    <property type="match status" value="3"/>
</dbReference>
<accession>A0A6A4KKF1</accession>